<dbReference type="Proteomes" id="UP000236488">
    <property type="component" value="Unassembled WGS sequence"/>
</dbReference>
<feature type="transmembrane region" description="Helical" evidence="4">
    <location>
        <begin position="142"/>
        <end position="165"/>
    </location>
</feature>
<dbReference type="InterPro" id="IPR016032">
    <property type="entry name" value="Sig_transdc_resp-reg_C-effctor"/>
</dbReference>
<evidence type="ECO:0000256" key="4">
    <source>
        <dbReference type="SAM" id="Phobius"/>
    </source>
</evidence>
<dbReference type="PROSITE" id="PS00622">
    <property type="entry name" value="HTH_LUXR_1"/>
    <property type="match status" value="1"/>
</dbReference>
<dbReference type="PANTHER" id="PTHR44688">
    <property type="entry name" value="DNA-BINDING TRANSCRIPTIONAL ACTIVATOR DEVR_DOSR"/>
    <property type="match status" value="1"/>
</dbReference>
<dbReference type="SUPFAM" id="SSF46894">
    <property type="entry name" value="C-terminal effector domain of the bipartite response regulators"/>
    <property type="match status" value="1"/>
</dbReference>
<feature type="transmembrane region" description="Helical" evidence="4">
    <location>
        <begin position="88"/>
        <end position="108"/>
    </location>
</feature>
<dbReference type="PROSITE" id="PS50043">
    <property type="entry name" value="HTH_LUXR_2"/>
    <property type="match status" value="1"/>
</dbReference>
<feature type="transmembrane region" description="Helical" evidence="4">
    <location>
        <begin position="279"/>
        <end position="297"/>
    </location>
</feature>
<feature type="transmembrane region" description="Helical" evidence="4">
    <location>
        <begin position="309"/>
        <end position="329"/>
    </location>
</feature>
<dbReference type="EMBL" id="PPEL01000042">
    <property type="protein sequence ID" value="PNV65188.1"/>
    <property type="molecule type" value="Genomic_DNA"/>
</dbReference>
<keyword evidence="7" id="KW-1185">Reference proteome</keyword>
<protein>
    <recommendedName>
        <fullName evidence="5">HTH luxR-type domain-containing protein</fullName>
    </recommendedName>
</protein>
<reference evidence="6 7" key="1">
    <citation type="journal article" date="2018" name="Int. J. Syst. Evol. Microbiol.">
        <title>Rubneribacter badeniensis gen. nov., sp. nov. and Enteroscipio rubneri gen. nov., sp. nov., new members of the Eggerthellaceae isolated from human faeces.</title>
        <authorList>
            <person name="Danylec N."/>
            <person name="Gobl A."/>
            <person name="Stoll D.A."/>
            <person name="Hetzer B."/>
            <person name="Kulling S.E."/>
            <person name="Huch M."/>
        </authorList>
    </citation>
    <scope>NUCLEOTIDE SEQUENCE [LARGE SCALE GENOMIC DNA]</scope>
    <source>
        <strain evidence="6 7">ResAG-85</strain>
    </source>
</reference>
<feature type="transmembrane region" description="Helical" evidence="4">
    <location>
        <begin position="33"/>
        <end position="52"/>
    </location>
</feature>
<dbReference type="CDD" id="cd06170">
    <property type="entry name" value="LuxR_C_like"/>
    <property type="match status" value="1"/>
</dbReference>
<proteinExistence type="predicted"/>
<dbReference type="GO" id="GO:0003677">
    <property type="term" value="F:DNA binding"/>
    <property type="evidence" value="ECO:0007669"/>
    <property type="project" value="UniProtKB-KW"/>
</dbReference>
<organism evidence="6 7">
    <name type="scientific">Rubneribacter badeniensis</name>
    <dbReference type="NCBI Taxonomy" id="2070688"/>
    <lineage>
        <taxon>Bacteria</taxon>
        <taxon>Bacillati</taxon>
        <taxon>Actinomycetota</taxon>
        <taxon>Coriobacteriia</taxon>
        <taxon>Eggerthellales</taxon>
        <taxon>Eggerthellaceae</taxon>
        <taxon>Rubneribacter</taxon>
    </lineage>
</organism>
<dbReference type="PANTHER" id="PTHR44688:SF16">
    <property type="entry name" value="DNA-BINDING TRANSCRIPTIONAL ACTIVATOR DEVR_DOSR"/>
    <property type="match status" value="1"/>
</dbReference>
<keyword evidence="4" id="KW-0812">Transmembrane</keyword>
<evidence type="ECO:0000256" key="2">
    <source>
        <dbReference type="ARBA" id="ARBA00023125"/>
    </source>
</evidence>
<feature type="transmembrane region" description="Helical" evidence="4">
    <location>
        <begin position="64"/>
        <end position="82"/>
    </location>
</feature>
<dbReference type="GO" id="GO:0006355">
    <property type="term" value="P:regulation of DNA-templated transcription"/>
    <property type="evidence" value="ECO:0007669"/>
    <property type="project" value="InterPro"/>
</dbReference>
<feature type="transmembrane region" description="Helical" evidence="4">
    <location>
        <begin position="120"/>
        <end position="136"/>
    </location>
</feature>
<dbReference type="SMART" id="SM00421">
    <property type="entry name" value="HTH_LUXR"/>
    <property type="match status" value="1"/>
</dbReference>
<dbReference type="Gene3D" id="1.10.10.10">
    <property type="entry name" value="Winged helix-like DNA-binding domain superfamily/Winged helix DNA-binding domain"/>
    <property type="match status" value="1"/>
</dbReference>
<name>A0A2K2U4Q4_9ACTN</name>
<dbReference type="AlphaFoldDB" id="A0A2K2U4Q4"/>
<feature type="domain" description="HTH luxR-type" evidence="5">
    <location>
        <begin position="427"/>
        <end position="492"/>
    </location>
</feature>
<gene>
    <name evidence="6" type="ORF">C2L80_07800</name>
</gene>
<keyword evidence="3" id="KW-0804">Transcription</keyword>
<keyword evidence="4" id="KW-1133">Transmembrane helix</keyword>
<sequence length="504" mass="54138">MRAAINALFVAGFGFLWCAGFLDAPVSPKLPALADLALRSSSGIVVVALGAYTWRIGCTRLAPTWIYGSTILFALMCAAFAADPGLSLAYALLERVVYGTVFFCWIILSFRRGSPVEDAAIPLGFLFGSFMNLLSLDGAPFAIFSTRLSCLALSLAALTGCAALARRSGHNLDYEAGHKDAPRAIPVFAMRYAPLVVGAAAFSFAFGTMTDLHGWMGTPDAFRSVQQANVFAAAGAAAAFMLYRKPFKPDAAIALVLPAFAAALLANPSEPSMLPFSKLAIMTGYLLYWSIAWVFVVREHARLRLGGPPVLALASGAMLVFAQTGRMAASIVLRGEEVDTTILSISSLMLFWLLVLLAIGTYWTSRNRAVERDLAELAAKSEEAKDSALSDNADELAACADPPEMESSRAPTPNVVLVDKISLQTRALGRRVGLSARETEVLEEFVRGRSAAVIADKLFVSRNTVKTHLRRIYEKAGVHSRQELLDIIENEAPPASIVRPNPQA</sequence>
<dbReference type="InterPro" id="IPR036388">
    <property type="entry name" value="WH-like_DNA-bd_sf"/>
</dbReference>
<comment type="caution">
    <text evidence="6">The sequence shown here is derived from an EMBL/GenBank/DDBJ whole genome shotgun (WGS) entry which is preliminary data.</text>
</comment>
<keyword evidence="2" id="KW-0238">DNA-binding</keyword>
<feature type="transmembrane region" description="Helical" evidence="4">
    <location>
        <begin position="250"/>
        <end position="267"/>
    </location>
</feature>
<evidence type="ECO:0000259" key="5">
    <source>
        <dbReference type="PROSITE" id="PS50043"/>
    </source>
</evidence>
<dbReference type="InterPro" id="IPR000792">
    <property type="entry name" value="Tscrpt_reg_LuxR_C"/>
</dbReference>
<dbReference type="PRINTS" id="PR00038">
    <property type="entry name" value="HTHLUXR"/>
</dbReference>
<keyword evidence="1" id="KW-0805">Transcription regulation</keyword>
<feature type="transmembrane region" description="Helical" evidence="4">
    <location>
        <begin position="226"/>
        <end position="243"/>
    </location>
</feature>
<dbReference type="Pfam" id="PF00196">
    <property type="entry name" value="GerE"/>
    <property type="match status" value="1"/>
</dbReference>
<evidence type="ECO:0000313" key="7">
    <source>
        <dbReference type="Proteomes" id="UP000236488"/>
    </source>
</evidence>
<evidence type="ECO:0000313" key="6">
    <source>
        <dbReference type="EMBL" id="PNV65188.1"/>
    </source>
</evidence>
<feature type="transmembrane region" description="Helical" evidence="4">
    <location>
        <begin position="341"/>
        <end position="363"/>
    </location>
</feature>
<accession>A0A2K2U4Q4</accession>
<feature type="transmembrane region" description="Helical" evidence="4">
    <location>
        <begin position="185"/>
        <end position="206"/>
    </location>
</feature>
<evidence type="ECO:0000256" key="1">
    <source>
        <dbReference type="ARBA" id="ARBA00023015"/>
    </source>
</evidence>
<evidence type="ECO:0000256" key="3">
    <source>
        <dbReference type="ARBA" id="ARBA00023163"/>
    </source>
</evidence>
<keyword evidence="4" id="KW-0472">Membrane</keyword>